<comment type="caution">
    <text evidence="3">The sequence shown here is derived from an EMBL/GenBank/DDBJ whole genome shotgun (WGS) entry which is preliminary data.</text>
</comment>
<feature type="transmembrane region" description="Helical" evidence="1">
    <location>
        <begin position="289"/>
        <end position="312"/>
    </location>
</feature>
<keyword evidence="3" id="KW-0645">Protease</keyword>
<evidence type="ECO:0000313" key="4">
    <source>
        <dbReference type="Proteomes" id="UP000823201"/>
    </source>
</evidence>
<evidence type="ECO:0000259" key="2">
    <source>
        <dbReference type="Pfam" id="PF02517"/>
    </source>
</evidence>
<sequence length="315" mass="35176">MSEKTKQRRAIKKGIRGFGWILNAQHLLLLLVVFAYGIGAAIAAYQIQGSHVNLNQLENKLSQNGWPMIFAVIFAFIPILCFRRKRFFTDDLTARNKKITVKVFLVSLFLVLGVNTVLGLLSYPTDALLHAIGFTAKPSEQVLDGSTTISMLVYTCLIAPVLEEFLYRGFILRSLEKFGSFFAIVTSALLFGLMHENIIQLPYAFGIGLIFGYLAKTYSIKLTILIHIANNTLGELFSDLVPSSGLIGTSLNLVCSILPVAVAIWLIWHYRLAIRAWFRENRPNKAAFVAFYTSIPILILIISNIISTMLGIEKL</sequence>
<dbReference type="GO" id="GO:0006508">
    <property type="term" value="P:proteolysis"/>
    <property type="evidence" value="ECO:0007669"/>
    <property type="project" value="UniProtKB-KW"/>
</dbReference>
<feature type="transmembrane region" description="Helical" evidence="1">
    <location>
        <begin position="65"/>
        <end position="82"/>
    </location>
</feature>
<feature type="transmembrane region" description="Helical" evidence="1">
    <location>
        <begin position="103"/>
        <end position="123"/>
    </location>
</feature>
<feature type="transmembrane region" description="Helical" evidence="1">
    <location>
        <begin position="20"/>
        <end position="45"/>
    </location>
</feature>
<organism evidence="3 4">
    <name type="scientific">Sporolactobacillus spathodeae</name>
    <dbReference type="NCBI Taxonomy" id="1465502"/>
    <lineage>
        <taxon>Bacteria</taxon>
        <taxon>Bacillati</taxon>
        <taxon>Bacillota</taxon>
        <taxon>Bacilli</taxon>
        <taxon>Bacillales</taxon>
        <taxon>Sporolactobacillaceae</taxon>
        <taxon>Sporolactobacillus</taxon>
    </lineage>
</organism>
<accession>A0ABS2Q9Q3</accession>
<feature type="transmembrane region" description="Helical" evidence="1">
    <location>
        <begin position="143"/>
        <end position="162"/>
    </location>
</feature>
<evidence type="ECO:0000256" key="1">
    <source>
        <dbReference type="SAM" id="Phobius"/>
    </source>
</evidence>
<feature type="transmembrane region" description="Helical" evidence="1">
    <location>
        <begin position="198"/>
        <end position="215"/>
    </location>
</feature>
<evidence type="ECO:0000313" key="3">
    <source>
        <dbReference type="EMBL" id="MBM7658495.1"/>
    </source>
</evidence>
<dbReference type="EMBL" id="JAFBEV010000018">
    <property type="protein sequence ID" value="MBM7658495.1"/>
    <property type="molecule type" value="Genomic_DNA"/>
</dbReference>
<dbReference type="Pfam" id="PF02517">
    <property type="entry name" value="Rce1-like"/>
    <property type="match status" value="1"/>
</dbReference>
<dbReference type="RefSeq" id="WP_205007056.1">
    <property type="nucleotide sequence ID" value="NZ_CBCRXA010000017.1"/>
</dbReference>
<feature type="domain" description="CAAX prenyl protease 2/Lysostaphin resistance protein A-like" evidence="2">
    <location>
        <begin position="147"/>
        <end position="232"/>
    </location>
</feature>
<dbReference type="GO" id="GO:0008233">
    <property type="term" value="F:peptidase activity"/>
    <property type="evidence" value="ECO:0007669"/>
    <property type="project" value="UniProtKB-KW"/>
</dbReference>
<name>A0ABS2Q9Q3_9BACL</name>
<dbReference type="InterPro" id="IPR003675">
    <property type="entry name" value="Rce1/LyrA-like_dom"/>
</dbReference>
<gene>
    <name evidence="3" type="ORF">JOC27_001948</name>
</gene>
<keyword evidence="1" id="KW-0812">Transmembrane</keyword>
<dbReference type="Proteomes" id="UP000823201">
    <property type="component" value="Unassembled WGS sequence"/>
</dbReference>
<keyword evidence="1" id="KW-1133">Transmembrane helix</keyword>
<keyword evidence="1" id="KW-0472">Membrane</keyword>
<dbReference type="InterPro" id="IPR052710">
    <property type="entry name" value="CAAX_protease"/>
</dbReference>
<protein>
    <submittedName>
        <fullName evidence="3">Membrane protease YdiL (CAAX protease family)</fullName>
    </submittedName>
</protein>
<reference evidence="3 4" key="1">
    <citation type="submission" date="2021-01" db="EMBL/GenBank/DDBJ databases">
        <title>Genomic Encyclopedia of Type Strains, Phase IV (KMG-IV): sequencing the most valuable type-strain genomes for metagenomic binning, comparative biology and taxonomic classification.</title>
        <authorList>
            <person name="Goeker M."/>
        </authorList>
    </citation>
    <scope>NUCLEOTIDE SEQUENCE [LARGE SCALE GENOMIC DNA]</scope>
    <source>
        <strain evidence="3 4">DSM 100968</strain>
    </source>
</reference>
<dbReference type="PANTHER" id="PTHR36435">
    <property type="entry name" value="SLR1288 PROTEIN"/>
    <property type="match status" value="1"/>
</dbReference>
<proteinExistence type="predicted"/>
<dbReference type="PANTHER" id="PTHR36435:SF1">
    <property type="entry name" value="CAAX AMINO TERMINAL PROTEASE FAMILY PROTEIN"/>
    <property type="match status" value="1"/>
</dbReference>
<keyword evidence="3" id="KW-0378">Hydrolase</keyword>
<keyword evidence="4" id="KW-1185">Reference proteome</keyword>
<feature type="transmembrane region" description="Helical" evidence="1">
    <location>
        <begin position="247"/>
        <end position="268"/>
    </location>
</feature>